<dbReference type="SUPFAM" id="SSF51735">
    <property type="entry name" value="NAD(P)-binding Rossmann-fold domains"/>
    <property type="match status" value="1"/>
</dbReference>
<proteinExistence type="inferred from homology"/>
<evidence type="ECO:0000313" key="5">
    <source>
        <dbReference type="EMBL" id="KAJ9155893.1"/>
    </source>
</evidence>
<dbReference type="PANTHER" id="PTHR42748:SF30">
    <property type="entry name" value="NMRA-LIKE DOMAIN-CONTAINING PROTEIN"/>
    <property type="match status" value="1"/>
</dbReference>
<keyword evidence="6" id="KW-1185">Reference proteome</keyword>
<evidence type="ECO:0000256" key="2">
    <source>
        <dbReference type="ARBA" id="ARBA00022857"/>
    </source>
</evidence>
<sequence length="306" mass="33370">MTTYLITQASGQQSRWAITHLLAAGAKIHAVVRNLEKAPQILKSQGITLFQGESTDFDAVFRAAQGCEGAFLNTFPIPGLEAQQAKTIVAACKKAGIENLVAATTFATDNKALWDDALTEECGLGDYFRSKAEVEDIVRTAGFKAYTIVRPAFIHFDYLLPASVLNWPELSTRGELAHAYEAGATMPHTDGNDVGAYVAAALQDPAKYGGREIGLGNEPLTVEEIRNILARVSGRDVRVRKRSPEEVEALKPTFFSQRFQLWANTRDLAATVAGAREVQDKFGIPFTPFEKALGRDRAALLESLPQ</sequence>
<dbReference type="Gene3D" id="3.40.50.720">
    <property type="entry name" value="NAD(P)-binding Rossmann-like Domain"/>
    <property type="match status" value="1"/>
</dbReference>
<dbReference type="EMBL" id="JANBVN010000053">
    <property type="protein sequence ID" value="KAJ9155893.1"/>
    <property type="molecule type" value="Genomic_DNA"/>
</dbReference>
<dbReference type="InterPro" id="IPR036291">
    <property type="entry name" value="NAD(P)-bd_dom_sf"/>
</dbReference>
<gene>
    <name evidence="5" type="ORF">NKR19_g4294</name>
</gene>
<protein>
    <submittedName>
        <fullName evidence="5">NmrA family protein</fullName>
    </submittedName>
</protein>
<comment type="caution">
    <text evidence="5">The sequence shown here is derived from an EMBL/GenBank/DDBJ whole genome shotgun (WGS) entry which is preliminary data.</text>
</comment>
<dbReference type="PANTHER" id="PTHR42748">
    <property type="entry name" value="NITROGEN METABOLITE REPRESSION PROTEIN NMRA FAMILY MEMBER"/>
    <property type="match status" value="1"/>
</dbReference>
<feature type="domain" description="NmrA-like" evidence="4">
    <location>
        <begin position="5"/>
        <end position="247"/>
    </location>
</feature>
<dbReference type="InterPro" id="IPR051164">
    <property type="entry name" value="NmrA-like_oxidored"/>
</dbReference>
<keyword evidence="2" id="KW-0521">NADP</keyword>
<dbReference type="InterPro" id="IPR008030">
    <property type="entry name" value="NmrA-like"/>
</dbReference>
<dbReference type="Pfam" id="PF05368">
    <property type="entry name" value="NmrA"/>
    <property type="match status" value="1"/>
</dbReference>
<evidence type="ECO:0000313" key="6">
    <source>
        <dbReference type="Proteomes" id="UP001174691"/>
    </source>
</evidence>
<evidence type="ECO:0000256" key="3">
    <source>
        <dbReference type="ARBA" id="ARBA00023002"/>
    </source>
</evidence>
<evidence type="ECO:0000256" key="1">
    <source>
        <dbReference type="ARBA" id="ARBA00006328"/>
    </source>
</evidence>
<dbReference type="GO" id="GO:0005634">
    <property type="term" value="C:nucleus"/>
    <property type="evidence" value="ECO:0007669"/>
    <property type="project" value="TreeGrafter"/>
</dbReference>
<reference evidence="5" key="1">
    <citation type="submission" date="2022-07" db="EMBL/GenBank/DDBJ databases">
        <title>Fungi with potential for degradation of polypropylene.</title>
        <authorList>
            <person name="Gostincar C."/>
        </authorList>
    </citation>
    <scope>NUCLEOTIDE SEQUENCE</scope>
    <source>
        <strain evidence="5">EXF-13287</strain>
    </source>
</reference>
<dbReference type="AlphaFoldDB" id="A0AA38RSE3"/>
<dbReference type="Proteomes" id="UP001174691">
    <property type="component" value="Unassembled WGS sequence"/>
</dbReference>
<evidence type="ECO:0000259" key="4">
    <source>
        <dbReference type="Pfam" id="PF05368"/>
    </source>
</evidence>
<dbReference type="GO" id="GO:0016491">
    <property type="term" value="F:oxidoreductase activity"/>
    <property type="evidence" value="ECO:0007669"/>
    <property type="project" value="UniProtKB-KW"/>
</dbReference>
<accession>A0AA38RSE3</accession>
<keyword evidence="3" id="KW-0560">Oxidoreductase</keyword>
<organism evidence="5 6">
    <name type="scientific">Coniochaeta hoffmannii</name>
    <dbReference type="NCBI Taxonomy" id="91930"/>
    <lineage>
        <taxon>Eukaryota</taxon>
        <taxon>Fungi</taxon>
        <taxon>Dikarya</taxon>
        <taxon>Ascomycota</taxon>
        <taxon>Pezizomycotina</taxon>
        <taxon>Sordariomycetes</taxon>
        <taxon>Sordariomycetidae</taxon>
        <taxon>Coniochaetales</taxon>
        <taxon>Coniochaetaceae</taxon>
        <taxon>Coniochaeta</taxon>
    </lineage>
</organism>
<name>A0AA38RSE3_9PEZI</name>
<comment type="similarity">
    <text evidence="1">Belongs to the NmrA-type oxidoreductase family.</text>
</comment>